<dbReference type="InterPro" id="IPR029063">
    <property type="entry name" value="SAM-dependent_MTases_sf"/>
</dbReference>
<comment type="similarity">
    <text evidence="1">Belongs to the class I-like SAM-binding methyltransferase superfamily. RNA methyltransferase RlmE family.</text>
</comment>
<dbReference type="Gene3D" id="3.40.50.150">
    <property type="entry name" value="Vaccinia Virus protein VP39"/>
    <property type="match status" value="1"/>
</dbReference>
<evidence type="ECO:0000256" key="2">
    <source>
        <dbReference type="ARBA" id="ARBA00022552"/>
    </source>
</evidence>
<feature type="domain" description="Ribosomal RNA methyltransferase FtsJ" evidence="7">
    <location>
        <begin position="86"/>
        <end position="350"/>
    </location>
</feature>
<evidence type="ECO:0000313" key="9">
    <source>
        <dbReference type="Proteomes" id="UP001530293"/>
    </source>
</evidence>
<evidence type="ECO:0000256" key="6">
    <source>
        <dbReference type="ARBA" id="ARBA00041184"/>
    </source>
</evidence>
<evidence type="ECO:0000259" key="7">
    <source>
        <dbReference type="Pfam" id="PF01728"/>
    </source>
</evidence>
<keyword evidence="3" id="KW-0489">Methyltransferase</keyword>
<dbReference type="InterPro" id="IPR002877">
    <property type="entry name" value="RNA_MeTrfase_FtsJ_dom"/>
</dbReference>
<evidence type="ECO:0000313" key="8">
    <source>
        <dbReference type="EMBL" id="KAL3761478.1"/>
    </source>
</evidence>
<comment type="caution">
    <text evidence="8">The sequence shown here is derived from an EMBL/GenBank/DDBJ whole genome shotgun (WGS) entry which is preliminary data.</text>
</comment>
<accession>A0ABD3MC12</accession>
<dbReference type="GO" id="GO:0032259">
    <property type="term" value="P:methylation"/>
    <property type="evidence" value="ECO:0007669"/>
    <property type="project" value="UniProtKB-KW"/>
</dbReference>
<protein>
    <recommendedName>
        <fullName evidence="6">rRNA methyltransferase 2, mitochondrial</fullName>
    </recommendedName>
</protein>
<dbReference type="EMBL" id="JALLBG020000149">
    <property type="protein sequence ID" value="KAL3761478.1"/>
    <property type="molecule type" value="Genomic_DNA"/>
</dbReference>
<keyword evidence="4" id="KW-0808">Transferase</keyword>
<dbReference type="SUPFAM" id="SSF53335">
    <property type="entry name" value="S-adenosyl-L-methionine-dependent methyltransferases"/>
    <property type="match status" value="1"/>
</dbReference>
<evidence type="ECO:0000256" key="4">
    <source>
        <dbReference type="ARBA" id="ARBA00022679"/>
    </source>
</evidence>
<evidence type="ECO:0000256" key="5">
    <source>
        <dbReference type="ARBA" id="ARBA00022691"/>
    </source>
</evidence>
<keyword evidence="9" id="KW-1185">Reference proteome</keyword>
<dbReference type="PANTHER" id="PTHR10920">
    <property type="entry name" value="RIBOSOMAL RNA METHYLTRANSFERASE"/>
    <property type="match status" value="1"/>
</dbReference>
<dbReference type="HAMAP" id="MF_01547">
    <property type="entry name" value="RNA_methyltr_E"/>
    <property type="match status" value="1"/>
</dbReference>
<evidence type="ECO:0000256" key="3">
    <source>
        <dbReference type="ARBA" id="ARBA00022603"/>
    </source>
</evidence>
<dbReference type="GO" id="GO:0006364">
    <property type="term" value="P:rRNA processing"/>
    <property type="evidence" value="ECO:0007669"/>
    <property type="project" value="UniProtKB-KW"/>
</dbReference>
<keyword evidence="5" id="KW-0949">S-adenosyl-L-methionine</keyword>
<proteinExistence type="inferred from homology"/>
<dbReference type="InterPro" id="IPR050082">
    <property type="entry name" value="RNA_methyltr_RlmE"/>
</dbReference>
<name>A0ABD3MC12_9STRA</name>
<evidence type="ECO:0000256" key="1">
    <source>
        <dbReference type="ARBA" id="ARBA00009258"/>
    </source>
</evidence>
<keyword evidence="2" id="KW-0698">rRNA processing</keyword>
<dbReference type="Proteomes" id="UP001530293">
    <property type="component" value="Unassembled WGS sequence"/>
</dbReference>
<dbReference type="GO" id="GO:0008168">
    <property type="term" value="F:methyltransferase activity"/>
    <property type="evidence" value="ECO:0007669"/>
    <property type="project" value="UniProtKB-KW"/>
</dbReference>
<dbReference type="AlphaFoldDB" id="A0ABD3MC12"/>
<reference evidence="8 9" key="1">
    <citation type="submission" date="2024-10" db="EMBL/GenBank/DDBJ databases">
        <title>Updated reference genomes for cyclostephanoid diatoms.</title>
        <authorList>
            <person name="Roberts W.R."/>
            <person name="Alverson A.J."/>
        </authorList>
    </citation>
    <scope>NUCLEOTIDE SEQUENCE [LARGE SCALE GENOMIC DNA]</scope>
    <source>
        <strain evidence="8 9">AJA232-27</strain>
    </source>
</reference>
<organism evidence="8 9">
    <name type="scientific">Discostella pseudostelligera</name>
    <dbReference type="NCBI Taxonomy" id="259834"/>
    <lineage>
        <taxon>Eukaryota</taxon>
        <taxon>Sar</taxon>
        <taxon>Stramenopiles</taxon>
        <taxon>Ochrophyta</taxon>
        <taxon>Bacillariophyta</taxon>
        <taxon>Coscinodiscophyceae</taxon>
        <taxon>Thalassiosirophycidae</taxon>
        <taxon>Stephanodiscales</taxon>
        <taxon>Stephanodiscaceae</taxon>
        <taxon>Discostella</taxon>
    </lineage>
</organism>
<dbReference type="PANTHER" id="PTHR10920:SF18">
    <property type="entry name" value="RRNA METHYLTRANSFERASE 2, MITOCHONDRIAL"/>
    <property type="match status" value="1"/>
</dbReference>
<dbReference type="InterPro" id="IPR015507">
    <property type="entry name" value="rRNA-MeTfrase_E"/>
</dbReference>
<gene>
    <name evidence="8" type="ORF">ACHAWU_006508</name>
</gene>
<dbReference type="Pfam" id="PF01728">
    <property type="entry name" value="FtsJ"/>
    <property type="match status" value="1"/>
</dbReference>
<sequence length="353" mass="39143">MPLSLRTSISWCSHRVPLRQTSLPSNVVVHPLHAPTTTAIERKYHFSSLSMIMRHKHSRSQSSTIWLERQRKDPYVAMAQDQGLPSRSYFKLQEINELHYPALRSKANEKRKIGKSNNHTKNETSPKCKTLIQPSFLVLDLGAAPGGWSLYASTQLQHHLGGAVVAVDLISLDESLHSINSSTVISSKIRANLQSNFHFIQGDFTKSETHTRIMDAFAEVSSGKESSTIVNGECDVLSCRRPNLVLSDMAANFTGDSLTDAIRTLNLCEEALTFATGGNCFDPSYSSTHDRGGGVLEDGGAFLCKYFACGKDHEADLMNATKRAFRYVHAIKPSASRKESSEMYLLALDYNCK</sequence>